<dbReference type="PANTHER" id="PTHR11618">
    <property type="entry name" value="TRANSCRIPTION INITIATION FACTOR IIB-RELATED"/>
    <property type="match status" value="1"/>
</dbReference>
<evidence type="ECO:0000259" key="12">
    <source>
        <dbReference type="Pfam" id="PF08271"/>
    </source>
</evidence>
<evidence type="ECO:0000256" key="7">
    <source>
        <dbReference type="ARBA" id="ARBA00023015"/>
    </source>
</evidence>
<feature type="compositionally biased region" description="Basic and acidic residues" evidence="10">
    <location>
        <begin position="63"/>
        <end position="96"/>
    </location>
</feature>
<dbReference type="SUPFAM" id="SSF47954">
    <property type="entry name" value="Cyclin-like"/>
    <property type="match status" value="2"/>
</dbReference>
<dbReference type="RefSeq" id="WP_247414285.1">
    <property type="nucleotide sequence ID" value="NZ_JALLGW010000001.1"/>
</dbReference>
<name>A0ABD5RLF6_9EURY</name>
<dbReference type="SUPFAM" id="SSF57783">
    <property type="entry name" value="Zinc beta-ribbon"/>
    <property type="match status" value="1"/>
</dbReference>
<dbReference type="InterPro" id="IPR013150">
    <property type="entry name" value="TFIIB_cyclin"/>
</dbReference>
<dbReference type="InterPro" id="IPR023486">
    <property type="entry name" value="TFIIB_CS"/>
</dbReference>
<feature type="binding site" evidence="9">
    <location>
        <position position="24"/>
    </location>
    <ligand>
        <name>Zn(2+)</name>
        <dbReference type="ChEBI" id="CHEBI:29105"/>
    </ligand>
</feature>
<sequence length="315" mass="34059">MRHRAIYDTGFDEDEQSGSTAETCPECDGVVRTNSRETVCEDCGLIIDEQVIDHGPEWRTFDDDGTRDRVRTGAPLTERRHDRGLSTEIGRKRDGRGNTLSGRKRRQLSRLRREHGRAQQASTAERNLAHGLGEVRRIAGTMDLTDSVVEQACALFRRAQGEDLLVGRSVEAMAAACVYATCRCNGLPRSRGEVANQARVARSRVVAAYKTLNQTLPLPAAPVPPAAYVPSVASTVGLSAGTERLGTFIAEQAHERGLSNGKHPAGVAAGALYLAAEERVEGVTQQALAEAADVTALTVRSRWVALSKTIDCDVV</sequence>
<dbReference type="HAMAP" id="MF_00383">
    <property type="entry name" value="TF2B_arch"/>
    <property type="match status" value="1"/>
</dbReference>
<dbReference type="Gene3D" id="1.10.472.170">
    <property type="match status" value="1"/>
</dbReference>
<dbReference type="Pfam" id="PF08271">
    <property type="entry name" value="Zn_Ribbon_TF"/>
    <property type="match status" value="1"/>
</dbReference>
<evidence type="ECO:0000256" key="9">
    <source>
        <dbReference type="HAMAP-Rule" id="MF_00383"/>
    </source>
</evidence>
<keyword evidence="6 9" id="KW-0862">Zinc</keyword>
<evidence type="ECO:0000256" key="4">
    <source>
        <dbReference type="ARBA" id="ARBA00022737"/>
    </source>
</evidence>
<dbReference type="EMBL" id="JBHSQH010000001">
    <property type="protein sequence ID" value="MFC5971388.1"/>
    <property type="molecule type" value="Genomic_DNA"/>
</dbReference>
<feature type="repeat" description="2" evidence="9">
    <location>
        <begin position="227"/>
        <end position="308"/>
    </location>
</feature>
<dbReference type="PRINTS" id="PR00685">
    <property type="entry name" value="TIFACTORIIB"/>
</dbReference>
<evidence type="ECO:0000256" key="10">
    <source>
        <dbReference type="SAM" id="MobiDB-lite"/>
    </source>
</evidence>
<keyword evidence="7 9" id="KW-0805">Transcription regulation</keyword>
<feature type="binding site" evidence="9">
    <location>
        <position position="27"/>
    </location>
    <ligand>
        <name>Zn(2+)</name>
        <dbReference type="ChEBI" id="CHEBI:29105"/>
    </ligand>
</feature>
<dbReference type="GO" id="GO:0003700">
    <property type="term" value="F:DNA-binding transcription factor activity"/>
    <property type="evidence" value="ECO:0007669"/>
    <property type="project" value="UniProtKB-UniRule"/>
</dbReference>
<feature type="domain" description="TFIIB-type" evidence="12">
    <location>
        <begin position="23"/>
        <end position="61"/>
    </location>
</feature>
<comment type="similarity">
    <text evidence="1 9">Belongs to the TFIIB family.</text>
</comment>
<comment type="caution">
    <text evidence="13">The sequence shown here is derived from an EMBL/GenBank/DDBJ whole genome shotgun (WGS) entry which is preliminary data.</text>
</comment>
<feature type="region of interest" description="Disordered" evidence="10">
    <location>
        <begin position="63"/>
        <end position="124"/>
    </location>
</feature>
<dbReference type="InterPro" id="IPR013137">
    <property type="entry name" value="Znf_TFIIB"/>
</dbReference>
<feature type="compositionally biased region" description="Basic residues" evidence="10">
    <location>
        <begin position="102"/>
        <end position="115"/>
    </location>
</feature>
<evidence type="ECO:0000256" key="6">
    <source>
        <dbReference type="ARBA" id="ARBA00022833"/>
    </source>
</evidence>
<dbReference type="InterPro" id="IPR000812">
    <property type="entry name" value="TFIIB"/>
</dbReference>
<keyword evidence="4 9" id="KW-0677">Repeat</keyword>
<feature type="binding site" evidence="9">
    <location>
        <position position="43"/>
    </location>
    <ligand>
        <name>Zn(2+)</name>
        <dbReference type="ChEBI" id="CHEBI:29105"/>
    </ligand>
</feature>
<keyword evidence="5" id="KW-0863">Zinc-finger</keyword>
<dbReference type="GO" id="GO:0006352">
    <property type="term" value="P:DNA-templated transcription initiation"/>
    <property type="evidence" value="ECO:0007669"/>
    <property type="project" value="UniProtKB-UniRule"/>
</dbReference>
<dbReference type="AlphaFoldDB" id="A0ABD5RLF6"/>
<evidence type="ECO:0000313" key="13">
    <source>
        <dbReference type="EMBL" id="MFC5971388.1"/>
    </source>
</evidence>
<dbReference type="PANTHER" id="PTHR11618:SF13">
    <property type="entry name" value="TRANSCRIPTION INITIATION FACTOR IIB"/>
    <property type="match status" value="1"/>
</dbReference>
<feature type="region of interest" description="Disordered" evidence="10">
    <location>
        <begin position="1"/>
        <end position="22"/>
    </location>
</feature>
<proteinExistence type="inferred from homology"/>
<evidence type="ECO:0000256" key="3">
    <source>
        <dbReference type="ARBA" id="ARBA00022723"/>
    </source>
</evidence>
<keyword evidence="3 9" id="KW-0479">Metal-binding</keyword>
<dbReference type="PROSITE" id="PS00782">
    <property type="entry name" value="TFIIB"/>
    <property type="match status" value="1"/>
</dbReference>
<feature type="repeat" description="1" evidence="9">
    <location>
        <begin position="133"/>
        <end position="216"/>
    </location>
</feature>
<evidence type="ECO:0000256" key="2">
    <source>
        <dbReference type="ARBA" id="ARBA00013932"/>
    </source>
</evidence>
<dbReference type="InterPro" id="IPR036915">
    <property type="entry name" value="Cyclin-like_sf"/>
</dbReference>
<evidence type="ECO:0000256" key="8">
    <source>
        <dbReference type="ARBA" id="ARBA00023163"/>
    </source>
</evidence>
<dbReference type="Pfam" id="PF00382">
    <property type="entry name" value="TFIIB"/>
    <property type="match status" value="2"/>
</dbReference>
<organism evidence="13 14">
    <name type="scientific">Halomarina salina</name>
    <dbReference type="NCBI Taxonomy" id="1872699"/>
    <lineage>
        <taxon>Archaea</taxon>
        <taxon>Methanobacteriati</taxon>
        <taxon>Methanobacteriota</taxon>
        <taxon>Stenosarchaea group</taxon>
        <taxon>Halobacteria</taxon>
        <taxon>Halobacteriales</taxon>
        <taxon>Natronomonadaceae</taxon>
        <taxon>Halomarina</taxon>
    </lineage>
</organism>
<gene>
    <name evidence="9" type="primary">tfb</name>
    <name evidence="13" type="ORF">ACFPYI_08615</name>
</gene>
<comment type="function">
    <text evidence="9">Stabilizes TBP binding to an archaeal box-A promoter. Also responsible for recruiting RNA polymerase II to the pre-initiation complex (DNA-TBP-TFIIB).</text>
</comment>
<reference evidence="13 14" key="1">
    <citation type="journal article" date="2019" name="Int. J. Syst. Evol. Microbiol.">
        <title>The Global Catalogue of Microorganisms (GCM) 10K type strain sequencing project: providing services to taxonomists for standard genome sequencing and annotation.</title>
        <authorList>
            <consortium name="The Broad Institute Genomics Platform"/>
            <consortium name="The Broad Institute Genome Sequencing Center for Infectious Disease"/>
            <person name="Wu L."/>
            <person name="Ma J."/>
        </authorList>
    </citation>
    <scope>NUCLEOTIDE SEQUENCE [LARGE SCALE GENOMIC DNA]</scope>
    <source>
        <strain evidence="13 14">CGMCC 1.12543</strain>
    </source>
</reference>
<feature type="binding site" evidence="9">
    <location>
        <position position="40"/>
    </location>
    <ligand>
        <name>Zn(2+)</name>
        <dbReference type="ChEBI" id="CHEBI:29105"/>
    </ligand>
</feature>
<evidence type="ECO:0000256" key="1">
    <source>
        <dbReference type="ARBA" id="ARBA00010857"/>
    </source>
</evidence>
<dbReference type="Gene3D" id="1.10.472.10">
    <property type="entry name" value="Cyclin-like"/>
    <property type="match status" value="1"/>
</dbReference>
<evidence type="ECO:0000313" key="14">
    <source>
        <dbReference type="Proteomes" id="UP001596099"/>
    </source>
</evidence>
<dbReference type="Proteomes" id="UP001596099">
    <property type="component" value="Unassembled WGS sequence"/>
</dbReference>
<feature type="domain" description="Transcription factor TFIIB cyclin-like" evidence="11">
    <location>
        <begin position="224"/>
        <end position="308"/>
    </location>
</feature>
<accession>A0ABD5RLF6</accession>
<dbReference type="InterPro" id="IPR023484">
    <property type="entry name" value="TFIIB_arc"/>
</dbReference>
<keyword evidence="8 9" id="KW-0804">Transcription</keyword>
<keyword evidence="14" id="KW-1185">Reference proteome</keyword>
<dbReference type="GO" id="GO:0008270">
    <property type="term" value="F:zinc ion binding"/>
    <property type="evidence" value="ECO:0007669"/>
    <property type="project" value="UniProtKB-UniRule"/>
</dbReference>
<feature type="domain" description="Transcription factor TFIIB cyclin-like" evidence="11">
    <location>
        <begin position="126"/>
        <end position="214"/>
    </location>
</feature>
<protein>
    <recommendedName>
        <fullName evidence="2 9">Transcription initiation factor IIB</fullName>
        <shortName evidence="9">TFIIB</shortName>
    </recommendedName>
</protein>
<evidence type="ECO:0000256" key="5">
    <source>
        <dbReference type="ARBA" id="ARBA00022771"/>
    </source>
</evidence>
<evidence type="ECO:0000259" key="11">
    <source>
        <dbReference type="Pfam" id="PF00382"/>
    </source>
</evidence>